<feature type="domain" description="Polymerase/histidinol phosphatase N-terminal" evidence="12">
    <location>
        <begin position="1"/>
        <end position="47"/>
    </location>
</feature>
<dbReference type="InterPro" id="IPR016195">
    <property type="entry name" value="Pol/histidinol_Pase-like"/>
</dbReference>
<comment type="catalytic activity">
    <reaction evidence="10">
        <text>DNA(n) + a 2'-deoxyribonucleoside 5'-triphosphate = DNA(n+1) + diphosphate</text>
        <dbReference type="Rhea" id="RHEA:22508"/>
        <dbReference type="Rhea" id="RHEA-COMP:17339"/>
        <dbReference type="Rhea" id="RHEA-COMP:17340"/>
        <dbReference type="ChEBI" id="CHEBI:33019"/>
        <dbReference type="ChEBI" id="CHEBI:61560"/>
        <dbReference type="ChEBI" id="CHEBI:173112"/>
        <dbReference type="EC" id="2.7.7.7"/>
    </reaction>
</comment>
<evidence type="ECO:0000313" key="14">
    <source>
        <dbReference type="Proteomes" id="UP000176429"/>
    </source>
</evidence>
<dbReference type="InterPro" id="IPR029460">
    <property type="entry name" value="DNAPol_HHH"/>
</dbReference>
<dbReference type="InterPro" id="IPR012340">
    <property type="entry name" value="NA-bd_OB-fold"/>
</dbReference>
<evidence type="ECO:0000256" key="10">
    <source>
        <dbReference type="ARBA" id="ARBA00049244"/>
    </source>
</evidence>
<dbReference type="GO" id="GO:0008408">
    <property type="term" value="F:3'-5' exonuclease activity"/>
    <property type="evidence" value="ECO:0007669"/>
    <property type="project" value="InterPro"/>
</dbReference>
<dbReference type="InterPro" id="IPR040982">
    <property type="entry name" value="DNA_pol3_finger"/>
</dbReference>
<evidence type="ECO:0000259" key="12">
    <source>
        <dbReference type="SMART" id="SM00481"/>
    </source>
</evidence>
<dbReference type="InterPro" id="IPR003586">
    <property type="entry name" value="Hint_dom_C"/>
</dbReference>
<dbReference type="Pfam" id="PF02811">
    <property type="entry name" value="PHP"/>
    <property type="match status" value="1"/>
</dbReference>
<dbReference type="GO" id="GO:0006260">
    <property type="term" value="P:DNA replication"/>
    <property type="evidence" value="ECO:0007669"/>
    <property type="project" value="UniProtKB-KW"/>
</dbReference>
<protein>
    <recommendedName>
        <fullName evidence="3">DNA polymerase III subunit alpha</fullName>
        <ecNumber evidence="2">2.7.7.7</ecNumber>
    </recommendedName>
</protein>
<organism evidence="13 14">
    <name type="scientific">Candidatus Taylorbacteria bacterium RIFCSPLOWO2_02_FULL_46_40</name>
    <dbReference type="NCBI Taxonomy" id="1802329"/>
    <lineage>
        <taxon>Bacteria</taxon>
        <taxon>Candidatus Tayloriibacteriota</taxon>
    </lineage>
</organism>
<dbReference type="InterPro" id="IPR004365">
    <property type="entry name" value="NA-bd_OB_tRNA"/>
</dbReference>
<dbReference type="Pfam" id="PF17657">
    <property type="entry name" value="DNA_pol3_finger"/>
    <property type="match status" value="1"/>
</dbReference>
<evidence type="ECO:0000259" key="11">
    <source>
        <dbReference type="SMART" id="SM00305"/>
    </source>
</evidence>
<gene>
    <name evidence="13" type="ORF">A3H68_00540</name>
</gene>
<dbReference type="GO" id="GO:0003676">
    <property type="term" value="F:nucleic acid binding"/>
    <property type="evidence" value="ECO:0007669"/>
    <property type="project" value="InterPro"/>
</dbReference>
<dbReference type="Gene3D" id="1.10.150.870">
    <property type="match status" value="1"/>
</dbReference>
<dbReference type="Gene3D" id="2.40.50.140">
    <property type="entry name" value="Nucleic acid-binding proteins"/>
    <property type="match status" value="1"/>
</dbReference>
<evidence type="ECO:0000256" key="2">
    <source>
        <dbReference type="ARBA" id="ARBA00012417"/>
    </source>
</evidence>
<keyword evidence="8" id="KW-0239">DNA-directed DNA polymerase</keyword>
<dbReference type="Gene3D" id="3.40.50.1010">
    <property type="entry name" value="5'-nuclease"/>
    <property type="match status" value="1"/>
</dbReference>
<dbReference type="SUPFAM" id="SSF51294">
    <property type="entry name" value="Hedgehog/intein (Hint) domain"/>
    <property type="match status" value="1"/>
</dbReference>
<dbReference type="Gene3D" id="1.10.10.1600">
    <property type="entry name" value="Bacterial DNA polymerase III alpha subunit, thumb domain"/>
    <property type="match status" value="1"/>
</dbReference>
<dbReference type="GO" id="GO:0016539">
    <property type="term" value="P:intein-mediated protein splicing"/>
    <property type="evidence" value="ECO:0007669"/>
    <property type="project" value="InterPro"/>
</dbReference>
<keyword evidence="7" id="KW-0068">Autocatalytic cleavage</keyword>
<reference evidence="13 14" key="1">
    <citation type="journal article" date="2016" name="Nat. Commun.">
        <title>Thousands of microbial genomes shed light on interconnected biogeochemical processes in an aquifer system.</title>
        <authorList>
            <person name="Anantharaman K."/>
            <person name="Brown C.T."/>
            <person name="Hug L.A."/>
            <person name="Sharon I."/>
            <person name="Castelle C.J."/>
            <person name="Probst A.J."/>
            <person name="Thomas B.C."/>
            <person name="Singh A."/>
            <person name="Wilkins M.J."/>
            <person name="Karaoz U."/>
            <person name="Brodie E.L."/>
            <person name="Williams K.H."/>
            <person name="Hubbard S.S."/>
            <person name="Banfield J.F."/>
        </authorList>
    </citation>
    <scope>NUCLEOTIDE SEQUENCE [LARGE SCALE GENOMIC DNA]</scope>
</reference>
<dbReference type="CDD" id="cd04485">
    <property type="entry name" value="DnaE_OBF"/>
    <property type="match status" value="1"/>
</dbReference>
<evidence type="ECO:0000256" key="4">
    <source>
        <dbReference type="ARBA" id="ARBA00022679"/>
    </source>
</evidence>
<dbReference type="PROSITE" id="PS50817">
    <property type="entry name" value="INTEIN_N_TER"/>
    <property type="match status" value="1"/>
</dbReference>
<dbReference type="PANTHER" id="PTHR32294">
    <property type="entry name" value="DNA POLYMERASE III SUBUNIT ALPHA"/>
    <property type="match status" value="1"/>
</dbReference>
<accession>A0A1G2NVF3</accession>
<dbReference type="InterPro" id="IPR006141">
    <property type="entry name" value="Intein_N"/>
</dbReference>
<keyword evidence="5" id="KW-0548">Nucleotidyltransferase</keyword>
<evidence type="ECO:0000256" key="1">
    <source>
        <dbReference type="ARBA" id="ARBA00004496"/>
    </source>
</evidence>
<dbReference type="EC" id="2.7.7.7" evidence="2"/>
<dbReference type="SMART" id="SM00481">
    <property type="entry name" value="POLIIIAc"/>
    <property type="match status" value="1"/>
</dbReference>
<dbReference type="Gene3D" id="3.20.20.140">
    <property type="entry name" value="Metal-dependent hydrolases"/>
    <property type="match status" value="1"/>
</dbReference>
<dbReference type="InterPro" id="IPR030934">
    <property type="entry name" value="Intein_C"/>
</dbReference>
<dbReference type="InterPro" id="IPR004013">
    <property type="entry name" value="PHP_dom"/>
</dbReference>
<evidence type="ECO:0000256" key="3">
    <source>
        <dbReference type="ARBA" id="ARBA00019114"/>
    </source>
</evidence>
<dbReference type="InterPro" id="IPR006142">
    <property type="entry name" value="INTEIN"/>
</dbReference>
<dbReference type="CDD" id="cd10911">
    <property type="entry name" value="PIN_LabA"/>
    <property type="match status" value="1"/>
</dbReference>
<evidence type="ECO:0000256" key="7">
    <source>
        <dbReference type="ARBA" id="ARBA00022813"/>
    </source>
</evidence>
<dbReference type="InterPro" id="IPR041931">
    <property type="entry name" value="DNA_pol3_alpha_thumb_dom"/>
</dbReference>
<evidence type="ECO:0000256" key="5">
    <source>
        <dbReference type="ARBA" id="ARBA00022695"/>
    </source>
</evidence>
<dbReference type="SUPFAM" id="SSF89550">
    <property type="entry name" value="PHP domain-like"/>
    <property type="match status" value="1"/>
</dbReference>
<evidence type="ECO:0000256" key="6">
    <source>
        <dbReference type="ARBA" id="ARBA00022705"/>
    </source>
</evidence>
<dbReference type="Proteomes" id="UP000176429">
    <property type="component" value="Unassembled WGS sequence"/>
</dbReference>
<dbReference type="InterPro" id="IPR003141">
    <property type="entry name" value="Pol/His_phosphatase_N"/>
</dbReference>
<dbReference type="SMART" id="SM00305">
    <property type="entry name" value="HintC"/>
    <property type="match status" value="1"/>
</dbReference>
<dbReference type="GO" id="GO:0005737">
    <property type="term" value="C:cytoplasm"/>
    <property type="evidence" value="ECO:0007669"/>
    <property type="project" value="UniProtKB-SubCell"/>
</dbReference>
<dbReference type="GO" id="GO:0004540">
    <property type="term" value="F:RNA nuclease activity"/>
    <property type="evidence" value="ECO:0007669"/>
    <property type="project" value="InterPro"/>
</dbReference>
<comment type="subcellular location">
    <subcellularLocation>
        <location evidence="1">Cytoplasm</location>
    </subcellularLocation>
</comment>
<comment type="caution">
    <text evidence="13">The sequence shown here is derived from an EMBL/GenBank/DDBJ whole genome shotgun (WGS) entry which is preliminary data.</text>
</comment>
<dbReference type="NCBIfam" id="TIGR00594">
    <property type="entry name" value="polc"/>
    <property type="match status" value="1"/>
</dbReference>
<dbReference type="EMBL" id="MHSH01000054">
    <property type="protein sequence ID" value="OHA40085.1"/>
    <property type="molecule type" value="Genomic_DNA"/>
</dbReference>
<proteinExistence type="predicted"/>
<name>A0A1G2NVF3_9BACT</name>
<dbReference type="Pfam" id="PF14579">
    <property type="entry name" value="HHH_6"/>
    <property type="match status" value="1"/>
</dbReference>
<evidence type="ECO:0000313" key="13">
    <source>
        <dbReference type="EMBL" id="OHA40085.1"/>
    </source>
</evidence>
<keyword evidence="4" id="KW-0808">Transferase</keyword>
<dbReference type="Pfam" id="PF01936">
    <property type="entry name" value="NYN"/>
    <property type="match status" value="1"/>
</dbReference>
<evidence type="ECO:0000256" key="9">
    <source>
        <dbReference type="ARBA" id="ARBA00023000"/>
    </source>
</evidence>
<dbReference type="InterPro" id="IPR036844">
    <property type="entry name" value="Hint_dom_sf"/>
</dbReference>
<dbReference type="InterPro" id="IPR004805">
    <property type="entry name" value="DnaE2/DnaE/PolC"/>
</dbReference>
<dbReference type="NCBIfam" id="TIGR01443">
    <property type="entry name" value="intein_Cterm"/>
    <property type="match status" value="1"/>
</dbReference>
<dbReference type="PANTHER" id="PTHR32294:SF0">
    <property type="entry name" value="DNA POLYMERASE III SUBUNIT ALPHA"/>
    <property type="match status" value="1"/>
</dbReference>
<feature type="domain" description="Hint" evidence="11">
    <location>
        <begin position="1044"/>
        <end position="1089"/>
    </location>
</feature>
<dbReference type="InterPro" id="IPR021139">
    <property type="entry name" value="NYN"/>
</dbReference>
<sequence length="1397" mass="156430">MAKAKEAGMKAIALTDNGNLYGALEFYKECKKAGIKPILGVDGYLAIRTRHDKQSGIDNKRHRLILLAKNNQGYRNLIKLVTLSHLEGFYYKPRMDRELLEAHSEGLIAIMPALGGEITAALRVGDKEKAANTADWYRKLFGNENFFLEITRHDEMDGNKQVVEDIVSFSNETKIPLVAGNEVYYLEKDEKKARTTLLSVQNGGEQRGGFGDDGDFHFLDNKEIEKRFSKWPDAISNTQKIAGMCDLSLALGKWNFPKFEIAGGKSADDELREEVFAGFGKRAIEKTTGVIERVEYELKVIKDKGYAPYFLVVSDLLDFAHSKKILTTIRGSVAGSLVTYLAGITNVNPIEYKLPFERFLNPERPSAPDIDMDYADNRRDEMIEYAKSKYGADKVAQIGTFGTMMARGSVRDVARALGYEYGTGDKIAKLIPFGSQGFPMSIERGMEMVPELKALYKQDKDVKAIIDMAMKIEGCARHISVHAAGVVIAPTPLTDFVPLQFDPKGEGKIITQYDMHAVEDAGLLKFDFLGIRNLSILADAVERVKQQENVDIDIENIPLDDKKTFEMLAKGETIGLFQLNGAGMTRYLKDLRPSTIHDINAMVALYRPGPMESIPKYIERKHNPRLVTYLDNRMKEILDQSYGVLTYQDDVMMVAIKLAGYRWLEADKLRKAMGKKIPAEMEAQKEKLVNGFIKHGMTTEKAKELWTLIEPFAAYGFNKCVTGDTRLLRISDTPNSNLSGNAGNAVRTRSGERQTVNFQYADTEVKKIRHGDKIAAFDKETGRIVIREVKEFVDMGIKPVWKITTSSGKAIKATGNHPFFCRIINNRRQDQNSEKYRIGIFVDNANLFYGAKLSGWKIDIRKIAAAVKPYFNISFINYYLAVPDTKDKSFAPTMEFINKIKKHVTIKTKPLKYINGGQIKKGDVDMEIALDVARTYQGLDVIMILTGDSDYAELKSYAKERGKKIIFAGYDASTSWKLRQGKYVILDRYRNEIELHPEKTTPKPELGRLLLDTLYADRPSKSNGQWVHAEDLSLSQEIAAIRINHAVFWDKIKTIEKLPAEQVYDIEVAGVHTFIGNNIVTHNSHAASYGKVAYQTAYMKANFPAIYMAAVLTADSGDVEKIGEIIAECKRMGIPVLPPDVNESQNGFTVVKSSDGKQNTIRFGLMTIKNFGEGISRAIILERESNGKFKSLMDFLQRIKDRNLNKKSLEALVKCGALDAFGERGQLLGNMDTLLNFNKESARKPDNQISLFGNSGGGGVTLRLEKTNPLSKKDLLAWEKELLGLYLSGHPLDAFREIFQKRNTDIAKTISTLKEGMTAVIGGIIEEAKAIVTKGGEQMAFIKIADFSGSIEVVVFPRTYEEFKTLLNVENCVAVKGKISNRNGEISLIADKFKKLG</sequence>
<dbReference type="PROSITE" id="PS50818">
    <property type="entry name" value="INTEIN_C_TER"/>
    <property type="match status" value="1"/>
</dbReference>
<dbReference type="GO" id="GO:0003887">
    <property type="term" value="F:DNA-directed DNA polymerase activity"/>
    <property type="evidence" value="ECO:0007669"/>
    <property type="project" value="UniProtKB-KW"/>
</dbReference>
<dbReference type="CDD" id="cd00081">
    <property type="entry name" value="Hint"/>
    <property type="match status" value="2"/>
</dbReference>
<keyword evidence="9" id="KW-0651">Protein splicing</keyword>
<keyword evidence="6" id="KW-0235">DNA replication</keyword>
<dbReference type="Pfam" id="PF01336">
    <property type="entry name" value="tRNA_anti-codon"/>
    <property type="match status" value="1"/>
</dbReference>
<dbReference type="Gene3D" id="2.170.16.10">
    <property type="entry name" value="Hedgehog/Intein (Hint) domain"/>
    <property type="match status" value="1"/>
</dbReference>
<dbReference type="InterPro" id="IPR011708">
    <property type="entry name" value="DNA_pol3_alpha_NTPase_dom"/>
</dbReference>
<dbReference type="Pfam" id="PF07733">
    <property type="entry name" value="DNA_pol3_alpha"/>
    <property type="match status" value="1"/>
</dbReference>
<evidence type="ECO:0000256" key="8">
    <source>
        <dbReference type="ARBA" id="ARBA00022932"/>
    </source>
</evidence>
<dbReference type="PRINTS" id="PR00379">
    <property type="entry name" value="INTEIN"/>
</dbReference>